<protein>
    <submittedName>
        <fullName evidence="4">Carbohydrate kinase family protein</fullName>
    </submittedName>
</protein>
<dbReference type="CDD" id="cd01942">
    <property type="entry name" value="ribokinase_group_A"/>
    <property type="match status" value="1"/>
</dbReference>
<dbReference type="InterPro" id="IPR029056">
    <property type="entry name" value="Ribokinase-like"/>
</dbReference>
<feature type="domain" description="Carbohydrate kinase PfkB" evidence="3">
    <location>
        <begin position="39"/>
        <end position="291"/>
    </location>
</feature>
<sequence length="315" mass="35391">MHILISGSLAYDYIMDFPDSFKNHILPDQIHILNVCFVVDTLEKNLGGCAGNIGYTMKLLDADPIIFSPLGKDAIDYLEYFKKLGLNTNYIPISKNKNTSSAHITTDKDDNQIIAYYNGAGDEATDMNVKDIKEKIDFAIISPTKKESMIKHAKECFDLQIPFCFDPSHQLPAFTPQELMATIGQAKFYIANDYELKLTEEKTGWSKEELLDHVEVLITTLGEKGSVIATKDQIFEIKPCPPDSIEDPTGAGDAYRAGFFTAYTRGLDYQTCGQVGSVASTYAIEHYGTQNHTFTLKEFSDRYKNTYEETIDLKM</sequence>
<evidence type="ECO:0000313" key="4">
    <source>
        <dbReference type="EMBL" id="PIZ94555.1"/>
    </source>
</evidence>
<dbReference type="Proteomes" id="UP000228568">
    <property type="component" value="Unassembled WGS sequence"/>
</dbReference>
<dbReference type="SUPFAM" id="SSF53613">
    <property type="entry name" value="Ribokinase-like"/>
    <property type="match status" value="1"/>
</dbReference>
<dbReference type="Gene3D" id="3.40.1190.20">
    <property type="match status" value="1"/>
</dbReference>
<reference evidence="5" key="1">
    <citation type="submission" date="2017-09" db="EMBL/GenBank/DDBJ databases">
        <title>Depth-based differentiation of microbial function through sediment-hosted aquifers and enrichment of novel symbionts in the deep terrestrial subsurface.</title>
        <authorList>
            <person name="Probst A.J."/>
            <person name="Ladd B."/>
            <person name="Jarett J.K."/>
            <person name="Geller-Mcgrath D.E."/>
            <person name="Sieber C.M.K."/>
            <person name="Emerson J.B."/>
            <person name="Anantharaman K."/>
            <person name="Thomas B.C."/>
            <person name="Malmstrom R."/>
            <person name="Stieglmeier M."/>
            <person name="Klingl A."/>
            <person name="Woyke T."/>
            <person name="Ryan C.M."/>
            <person name="Banfield J.F."/>
        </authorList>
    </citation>
    <scope>NUCLEOTIDE SEQUENCE [LARGE SCALE GENOMIC DNA]</scope>
</reference>
<comment type="caution">
    <text evidence="4">The sequence shown here is derived from an EMBL/GenBank/DDBJ whole genome shotgun (WGS) entry which is preliminary data.</text>
</comment>
<keyword evidence="1" id="KW-0808">Transferase</keyword>
<proteinExistence type="predicted"/>
<dbReference type="GO" id="GO:0016301">
    <property type="term" value="F:kinase activity"/>
    <property type="evidence" value="ECO:0007669"/>
    <property type="project" value="UniProtKB-KW"/>
</dbReference>
<dbReference type="EMBL" id="PFPK01000039">
    <property type="protein sequence ID" value="PIZ94555.1"/>
    <property type="molecule type" value="Genomic_DNA"/>
</dbReference>
<name>A0A2M7V766_9BACT</name>
<evidence type="ECO:0000256" key="1">
    <source>
        <dbReference type="ARBA" id="ARBA00022679"/>
    </source>
</evidence>
<dbReference type="PANTHER" id="PTHR10584:SF166">
    <property type="entry name" value="RIBOKINASE"/>
    <property type="match status" value="1"/>
</dbReference>
<dbReference type="PANTHER" id="PTHR10584">
    <property type="entry name" value="SUGAR KINASE"/>
    <property type="match status" value="1"/>
</dbReference>
<dbReference type="InterPro" id="IPR011611">
    <property type="entry name" value="PfkB_dom"/>
</dbReference>
<gene>
    <name evidence="4" type="ORF">COX81_03180</name>
</gene>
<keyword evidence="2 4" id="KW-0418">Kinase</keyword>
<dbReference type="AlphaFoldDB" id="A0A2M7V766"/>
<accession>A0A2M7V766</accession>
<organism evidence="4 5">
    <name type="scientific">Candidatus Magasanikbacteria bacterium CG_4_10_14_0_2_um_filter_37_12</name>
    <dbReference type="NCBI Taxonomy" id="1974637"/>
    <lineage>
        <taxon>Bacteria</taxon>
        <taxon>Candidatus Magasanikiibacteriota</taxon>
    </lineage>
</organism>
<dbReference type="Pfam" id="PF00294">
    <property type="entry name" value="PfkB"/>
    <property type="match status" value="1"/>
</dbReference>
<evidence type="ECO:0000259" key="3">
    <source>
        <dbReference type="Pfam" id="PF00294"/>
    </source>
</evidence>
<evidence type="ECO:0000256" key="2">
    <source>
        <dbReference type="ARBA" id="ARBA00022777"/>
    </source>
</evidence>
<evidence type="ECO:0000313" key="5">
    <source>
        <dbReference type="Proteomes" id="UP000228568"/>
    </source>
</evidence>